<protein>
    <submittedName>
        <fullName evidence="2">Uncharacterized protein LOC119640701 isoform X2</fullName>
    </submittedName>
</protein>
<evidence type="ECO:0000313" key="2">
    <source>
        <dbReference type="RefSeq" id="XP_037894819.1"/>
    </source>
</evidence>
<dbReference type="Proteomes" id="UP000092443">
    <property type="component" value="Unplaced"/>
</dbReference>
<dbReference type="AlphaFoldDB" id="A0A9C5ZE35"/>
<sequence length="79" mass="9441">MHIRRRVRLITRTVNQFVYKRSDIITKNIITCLNLLHATLRYCYWKKFLSSAPQQNSVLKQMHILNSFPNSVRCELCCN</sequence>
<reference evidence="2" key="1">
    <citation type="submission" date="2025-08" db="UniProtKB">
        <authorList>
            <consortium name="RefSeq"/>
        </authorList>
    </citation>
    <scope>IDENTIFICATION</scope>
    <source>
        <tissue evidence="2">Whole body pupa</tissue>
    </source>
</reference>
<keyword evidence="1" id="KW-1185">Reference proteome</keyword>
<organism evidence="1 2">
    <name type="scientific">Glossina fuscipes</name>
    <dbReference type="NCBI Taxonomy" id="7396"/>
    <lineage>
        <taxon>Eukaryota</taxon>
        <taxon>Metazoa</taxon>
        <taxon>Ecdysozoa</taxon>
        <taxon>Arthropoda</taxon>
        <taxon>Hexapoda</taxon>
        <taxon>Insecta</taxon>
        <taxon>Pterygota</taxon>
        <taxon>Neoptera</taxon>
        <taxon>Endopterygota</taxon>
        <taxon>Diptera</taxon>
        <taxon>Brachycera</taxon>
        <taxon>Muscomorpha</taxon>
        <taxon>Hippoboscoidea</taxon>
        <taxon>Glossinidae</taxon>
        <taxon>Glossina</taxon>
    </lineage>
</organism>
<name>A0A9C5ZE35_9MUSC</name>
<gene>
    <name evidence="2" type="primary">LOC119640701</name>
</gene>
<evidence type="ECO:0000313" key="1">
    <source>
        <dbReference type="Proteomes" id="UP000092443"/>
    </source>
</evidence>
<dbReference type="GeneID" id="119640701"/>
<accession>A0A9C5ZE35</accession>
<proteinExistence type="predicted"/>
<dbReference type="RefSeq" id="XP_037894819.1">
    <property type="nucleotide sequence ID" value="XM_038038891.1"/>
</dbReference>